<evidence type="ECO:0000313" key="1">
    <source>
        <dbReference type="EMBL" id="NEX79844.1"/>
    </source>
</evidence>
<name>A0A6B3TS58_9BACI</name>
<sequence>MQDIRHKYLSIKEKVEKSVFDTYLLKYIKAPIIDDEKLLILISIMDQLDLSDNELETYVLSTMLVQIALDTHEYISTAKDEKIRQLTVLAGDYFSGLYYKLLAESGDHLVIRALSKGIKEVNEHKIAVYHKETTEIQKLMQSMMMIESSLLLRLFEYFKIDFWNELVSYLLLFKRLLNEKNEFIQKGRSFLFDALKPTVFPVKKYKITDMSIEQKNQLILVCDDYLELSKRNIEKRLQQSPFLNHILEGKILTLLNQYQPYAKTFAEEG</sequence>
<protein>
    <submittedName>
        <fullName evidence="1">Heptaprenyl diphosphate synthase component 1</fullName>
    </submittedName>
</protein>
<comment type="caution">
    <text evidence="1">The sequence shown here is derived from an EMBL/GenBank/DDBJ whole genome shotgun (WGS) entry which is preliminary data.</text>
</comment>
<reference evidence="1" key="1">
    <citation type="submission" date="2020-02" db="EMBL/GenBank/DDBJ databases">
        <title>Bacillus sedimentmangrovi sp. nov., isolated from sediment of the mangrove ecosystem.</title>
        <authorList>
            <person name="Liu G."/>
        </authorList>
    </citation>
    <scope>NUCLEOTIDE SEQUENCE [LARGE SCALE GENOMIC DNA]</scope>
    <source>
        <strain evidence="1">SgZ-7</strain>
    </source>
</reference>
<dbReference type="Gene3D" id="1.20.120.1450">
    <property type="match status" value="1"/>
</dbReference>
<keyword evidence="2" id="KW-1185">Reference proteome</keyword>
<organism evidence="1 2">
    <name type="scientific">Neobacillus thermocopriae</name>
    <dbReference type="NCBI Taxonomy" id="1215031"/>
    <lineage>
        <taxon>Bacteria</taxon>
        <taxon>Bacillati</taxon>
        <taxon>Bacillota</taxon>
        <taxon>Bacilli</taxon>
        <taxon>Bacillales</taxon>
        <taxon>Bacillaceae</taxon>
        <taxon>Neobacillus</taxon>
    </lineage>
</organism>
<proteinExistence type="predicted"/>
<dbReference type="GO" id="GO:0009234">
    <property type="term" value="P:menaquinone biosynthetic process"/>
    <property type="evidence" value="ECO:0007669"/>
    <property type="project" value="InterPro"/>
</dbReference>
<dbReference type="AlphaFoldDB" id="A0A6B3TS58"/>
<accession>A0A6B3TS58</accession>
<dbReference type="Proteomes" id="UP000481621">
    <property type="component" value="Unassembled WGS sequence"/>
</dbReference>
<gene>
    <name evidence="1" type="ORF">G4Z05_13360</name>
</gene>
<dbReference type="InterPro" id="IPR009920">
    <property type="entry name" value="HEPPP_synth_su1"/>
</dbReference>
<dbReference type="Pfam" id="PF07307">
    <property type="entry name" value="HEPPP_synt_1"/>
    <property type="match status" value="1"/>
</dbReference>
<dbReference type="EMBL" id="JAAIUV010000024">
    <property type="protein sequence ID" value="NEX79844.1"/>
    <property type="molecule type" value="Genomic_DNA"/>
</dbReference>
<evidence type="ECO:0000313" key="2">
    <source>
        <dbReference type="Proteomes" id="UP000481621"/>
    </source>
</evidence>